<sequence length="545" mass="59685">MGICLDTEQNNDDSESGDPSRRESTWPPASASGTAFPMQNTSHYEGVSGGPGSGKVTHCDNLMQERRGLVHINMTDLLQQYAIGNVTEVLMLEMKMAPSAKAYLVSGYPRSMRDVAEYSDKRVLEKQIEYGARLGHVVLSLARMELNNFYKNVMPVADYFDQSNMLIAVNGERNPEEVYKDFRAAILQILATTEDHDLHGIPGEIVGVEPAPTRNRTAIIRTQDIDADSEEMSTAPLNGVPAIPAAPLAGMPVVTSVPAAPNVPTMPGPKPEVLRVRGAWTTAPTLWVVGGPGSNKAAICHRAVSKRQGWTLFSLGQRLRALADAGGGPASDGAISRAAVSGGELAPIDLVSRLVKTAVLDAAKSGHGLVLDGYPRDLEQMEWYENEFHSQPRMVLLDCSKLQLGRGRRDDSVAAFRRRLEVFRELSLPMLKNLDQDHRLVDGDTDSDEVQMEFSRVLDEEMTKAEAIAQMPQHTRTNSNSTIEQFTRSVSRMGAGFANSLPVNGNVKPLMNNTKRVATISQMSQDDVRRLYEQSTGEITMNTHM</sequence>
<dbReference type="AlphaFoldDB" id="A0A5E4Q734"/>
<proteinExistence type="predicted"/>
<evidence type="ECO:0000313" key="5">
    <source>
        <dbReference type="EMBL" id="VVC93173.1"/>
    </source>
</evidence>
<organism evidence="5 6">
    <name type="scientific">Leptidea sinapis</name>
    <dbReference type="NCBI Taxonomy" id="189913"/>
    <lineage>
        <taxon>Eukaryota</taxon>
        <taxon>Metazoa</taxon>
        <taxon>Ecdysozoa</taxon>
        <taxon>Arthropoda</taxon>
        <taxon>Hexapoda</taxon>
        <taxon>Insecta</taxon>
        <taxon>Pterygota</taxon>
        <taxon>Neoptera</taxon>
        <taxon>Endopterygota</taxon>
        <taxon>Lepidoptera</taxon>
        <taxon>Glossata</taxon>
        <taxon>Ditrysia</taxon>
        <taxon>Papilionoidea</taxon>
        <taxon>Pieridae</taxon>
        <taxon>Dismorphiinae</taxon>
        <taxon>Leptidea</taxon>
    </lineage>
</organism>
<dbReference type="PROSITE" id="PS00113">
    <property type="entry name" value="ADENYLATE_KINASE"/>
    <property type="match status" value="1"/>
</dbReference>
<evidence type="ECO:0000256" key="2">
    <source>
        <dbReference type="ARBA" id="ARBA00022741"/>
    </source>
</evidence>
<dbReference type="SUPFAM" id="SSF52540">
    <property type="entry name" value="P-loop containing nucleoside triphosphate hydrolases"/>
    <property type="match status" value="2"/>
</dbReference>
<keyword evidence="1" id="KW-0808">Transferase</keyword>
<evidence type="ECO:0000256" key="4">
    <source>
        <dbReference type="SAM" id="MobiDB-lite"/>
    </source>
</evidence>
<accession>A0A5E4Q734</accession>
<gene>
    <name evidence="5" type="ORF">LSINAPIS_LOCUS5422</name>
</gene>
<feature type="compositionally biased region" description="Polar residues" evidence="4">
    <location>
        <begin position="31"/>
        <end position="43"/>
    </location>
</feature>
<dbReference type="EMBL" id="FZQP02001559">
    <property type="protein sequence ID" value="VVC93173.1"/>
    <property type="molecule type" value="Genomic_DNA"/>
</dbReference>
<evidence type="ECO:0000313" key="6">
    <source>
        <dbReference type="Proteomes" id="UP000324832"/>
    </source>
</evidence>
<feature type="region of interest" description="Disordered" evidence="4">
    <location>
        <begin position="1"/>
        <end position="58"/>
    </location>
</feature>
<dbReference type="GO" id="GO:0019205">
    <property type="term" value="F:nucleobase-containing compound kinase activity"/>
    <property type="evidence" value="ECO:0007669"/>
    <property type="project" value="InterPro"/>
</dbReference>
<dbReference type="GO" id="GO:0006139">
    <property type="term" value="P:nucleobase-containing compound metabolic process"/>
    <property type="evidence" value="ECO:0007669"/>
    <property type="project" value="InterPro"/>
</dbReference>
<protein>
    <recommendedName>
        <fullName evidence="7">Adenylate kinase isoenzyme 5</fullName>
    </recommendedName>
</protein>
<evidence type="ECO:0008006" key="7">
    <source>
        <dbReference type="Google" id="ProtNLM"/>
    </source>
</evidence>
<dbReference type="Pfam" id="PF00406">
    <property type="entry name" value="ADK"/>
    <property type="match status" value="1"/>
</dbReference>
<dbReference type="InterPro" id="IPR027417">
    <property type="entry name" value="P-loop_NTPase"/>
</dbReference>
<name>A0A5E4Q734_9NEOP</name>
<reference evidence="5 6" key="1">
    <citation type="submission" date="2017-07" db="EMBL/GenBank/DDBJ databases">
        <authorList>
            <person name="Talla V."/>
            <person name="Backstrom N."/>
        </authorList>
    </citation>
    <scope>NUCLEOTIDE SEQUENCE [LARGE SCALE GENOMIC DNA]</scope>
</reference>
<dbReference type="InterPro" id="IPR033690">
    <property type="entry name" value="Adenylat_kinase_CS"/>
</dbReference>
<dbReference type="Gene3D" id="3.40.50.300">
    <property type="entry name" value="P-loop containing nucleotide triphosphate hydrolases"/>
    <property type="match status" value="2"/>
</dbReference>
<keyword evidence="6" id="KW-1185">Reference proteome</keyword>
<dbReference type="PANTHER" id="PTHR23359">
    <property type="entry name" value="NUCLEOTIDE KINASE"/>
    <property type="match status" value="1"/>
</dbReference>
<dbReference type="InterPro" id="IPR000850">
    <property type="entry name" value="Adenylat/UMP-CMP_kin"/>
</dbReference>
<dbReference type="GO" id="GO:0005524">
    <property type="term" value="F:ATP binding"/>
    <property type="evidence" value="ECO:0007669"/>
    <property type="project" value="InterPro"/>
</dbReference>
<keyword evidence="2" id="KW-0547">Nucleotide-binding</keyword>
<keyword evidence="3" id="KW-0418">Kinase</keyword>
<dbReference type="Proteomes" id="UP000324832">
    <property type="component" value="Unassembled WGS sequence"/>
</dbReference>
<evidence type="ECO:0000256" key="1">
    <source>
        <dbReference type="ARBA" id="ARBA00022679"/>
    </source>
</evidence>
<evidence type="ECO:0000256" key="3">
    <source>
        <dbReference type="ARBA" id="ARBA00022777"/>
    </source>
</evidence>